<dbReference type="AlphaFoldDB" id="A0A0F9E8D9"/>
<organism evidence="2">
    <name type="scientific">marine sediment metagenome</name>
    <dbReference type="NCBI Taxonomy" id="412755"/>
    <lineage>
        <taxon>unclassified sequences</taxon>
        <taxon>metagenomes</taxon>
        <taxon>ecological metagenomes</taxon>
    </lineage>
</organism>
<comment type="caution">
    <text evidence="2">The sequence shown here is derived from an EMBL/GenBank/DDBJ whole genome shotgun (WGS) entry which is preliminary data.</text>
</comment>
<feature type="region of interest" description="Disordered" evidence="1">
    <location>
        <begin position="309"/>
        <end position="351"/>
    </location>
</feature>
<evidence type="ECO:0000313" key="2">
    <source>
        <dbReference type="EMBL" id="KKL70224.1"/>
    </source>
</evidence>
<dbReference type="EMBL" id="LAZR01025963">
    <property type="protein sequence ID" value="KKL70224.1"/>
    <property type="molecule type" value="Genomic_DNA"/>
</dbReference>
<gene>
    <name evidence="2" type="ORF">LCGC14_2107060</name>
</gene>
<reference evidence="2" key="1">
    <citation type="journal article" date="2015" name="Nature">
        <title>Complex archaea that bridge the gap between prokaryotes and eukaryotes.</title>
        <authorList>
            <person name="Spang A."/>
            <person name="Saw J.H."/>
            <person name="Jorgensen S.L."/>
            <person name="Zaremba-Niedzwiedzka K."/>
            <person name="Martijn J."/>
            <person name="Lind A.E."/>
            <person name="van Eijk R."/>
            <person name="Schleper C."/>
            <person name="Guy L."/>
            <person name="Ettema T.J."/>
        </authorList>
    </citation>
    <scope>NUCLEOTIDE SEQUENCE</scope>
</reference>
<evidence type="ECO:0000256" key="1">
    <source>
        <dbReference type="SAM" id="MobiDB-lite"/>
    </source>
</evidence>
<feature type="non-terminal residue" evidence="2">
    <location>
        <position position="351"/>
    </location>
</feature>
<accession>A0A0F9E8D9</accession>
<protein>
    <submittedName>
        <fullName evidence="2">Uncharacterized protein</fullName>
    </submittedName>
</protein>
<sequence length="351" mass="38521">MEPKLSLPKDILDSALGRNQTATGEEVPGTRRNVLPRGILNEALNLYPLQQQIVRQGLDVSKYESYTGGVDIRRQDLDWLRAYNQSGGQQLWRTLKTLPLNTLFSLIENVGQILDFGSIGSAVINEGSDYSNILTRFADAGKEWLLDDNEVYRIDPTDVFDWDDPAWWLEHGSNLVESIVAFYVIGLGATAAWTKAASSLAKAINARKRVSQVLSGASRIAGAATLTYTEGAIEAADNFERIYQEGIDNGLTEQQATEEAAKGATHTVRFNMANTLVNMTSLMPFLRTGSSLSALRKSPFAGDRVPNGTWRNFPAAGPAAARSRDANGRPSRHPATRRDSAVPYPYWAMSP</sequence>
<name>A0A0F9E8D9_9ZZZZ</name>
<proteinExistence type="predicted"/>